<keyword evidence="7" id="KW-1185">Reference proteome</keyword>
<dbReference type="OrthoDB" id="9784378at2"/>
<protein>
    <recommendedName>
        <fullName evidence="5">Calcineurin-like phosphoesterase domain-containing protein</fullName>
    </recommendedName>
</protein>
<evidence type="ECO:0000256" key="1">
    <source>
        <dbReference type="ARBA" id="ARBA00022723"/>
    </source>
</evidence>
<comment type="caution">
    <text evidence="6">The sequence shown here is derived from an EMBL/GenBank/DDBJ whole genome shotgun (WGS) entry which is preliminary data.</text>
</comment>
<feature type="domain" description="Calcineurin-like phosphoesterase" evidence="5">
    <location>
        <begin position="13"/>
        <end position="199"/>
    </location>
</feature>
<keyword evidence="2" id="KW-0378">Hydrolase</keyword>
<dbReference type="AlphaFoldDB" id="A0A1T2L0D1"/>
<gene>
    <name evidence="6" type="ORF">BOW53_15115</name>
</gene>
<reference evidence="6 7" key="1">
    <citation type="submission" date="2016-11" db="EMBL/GenBank/DDBJ databases">
        <title>Mixed transmission modes and dynamic genome evolution in an obligate animal-bacterial symbiosis.</title>
        <authorList>
            <person name="Russell S.L."/>
            <person name="Corbett-Detig R.B."/>
            <person name="Cavanaugh C.M."/>
        </authorList>
    </citation>
    <scope>NUCLEOTIDE SEQUENCE [LARGE SCALE GENOMIC DNA]</scope>
    <source>
        <strain evidence="6">Sveles-Q1</strain>
    </source>
</reference>
<sequence>MTERDLANASPLKLIQISDTHLYADTDAELYGIAIESRFQAVLEKVATEEADLLVVSGDLANGDTDAAYQRLKHSLQELNLDTALIPGNHDTPERVASISAGRLSNQMVWQLDGWQILMLDSSNTNSQSGRLGSKQLAELESQLRAHPNQPTLIFLHHQAVAIGCRWLDTMLLEDRDTLFDQLDRNPQVSAVVWGHTHQAFEAEYHGIKLYGTPSTNAQFKVNSDEFAIDESVDTGRPGYRRLLLHADGTIESCVIRVDV</sequence>
<dbReference type="InterPro" id="IPR029052">
    <property type="entry name" value="Metallo-depent_PP-like"/>
</dbReference>
<dbReference type="InterPro" id="IPR026575">
    <property type="entry name" value="GpdQ/CpdA-like"/>
</dbReference>
<dbReference type="InterPro" id="IPR050884">
    <property type="entry name" value="CNP_phosphodiesterase-III"/>
</dbReference>
<dbReference type="RefSeq" id="WP_078484924.1">
    <property type="nucleotide sequence ID" value="NZ_MPRL01000082.1"/>
</dbReference>
<evidence type="ECO:0000256" key="2">
    <source>
        <dbReference type="ARBA" id="ARBA00022801"/>
    </source>
</evidence>
<dbReference type="InterPro" id="IPR004843">
    <property type="entry name" value="Calcineurin-like_PHP"/>
</dbReference>
<dbReference type="EMBL" id="MPRL01000082">
    <property type="protein sequence ID" value="OOZ38555.1"/>
    <property type="molecule type" value="Genomic_DNA"/>
</dbReference>
<dbReference type="GO" id="GO:0046872">
    <property type="term" value="F:metal ion binding"/>
    <property type="evidence" value="ECO:0007669"/>
    <property type="project" value="UniProtKB-KW"/>
</dbReference>
<dbReference type="GO" id="GO:0004112">
    <property type="term" value="F:cyclic-nucleotide phosphodiesterase activity"/>
    <property type="evidence" value="ECO:0007669"/>
    <property type="project" value="InterPro"/>
</dbReference>
<dbReference type="Gene3D" id="3.60.21.10">
    <property type="match status" value="1"/>
</dbReference>
<organism evidence="6 7">
    <name type="scientific">Solemya pervernicosa gill symbiont</name>
    <dbReference type="NCBI Taxonomy" id="642797"/>
    <lineage>
        <taxon>Bacteria</taxon>
        <taxon>Pseudomonadati</taxon>
        <taxon>Pseudomonadota</taxon>
        <taxon>Gammaproteobacteria</taxon>
        <taxon>sulfur-oxidizing symbionts</taxon>
    </lineage>
</organism>
<dbReference type="CDD" id="cd07402">
    <property type="entry name" value="MPP_GpdQ"/>
    <property type="match status" value="1"/>
</dbReference>
<evidence type="ECO:0000256" key="3">
    <source>
        <dbReference type="ARBA" id="ARBA00023004"/>
    </source>
</evidence>
<evidence type="ECO:0000259" key="5">
    <source>
        <dbReference type="Pfam" id="PF00149"/>
    </source>
</evidence>
<dbReference type="Pfam" id="PF00149">
    <property type="entry name" value="Metallophos"/>
    <property type="match status" value="1"/>
</dbReference>
<keyword evidence="1" id="KW-0479">Metal-binding</keyword>
<dbReference type="PANTHER" id="PTHR42988:SF2">
    <property type="entry name" value="CYCLIC NUCLEOTIDE PHOSPHODIESTERASE CBUA0032-RELATED"/>
    <property type="match status" value="1"/>
</dbReference>
<dbReference type="SUPFAM" id="SSF56300">
    <property type="entry name" value="Metallo-dependent phosphatases"/>
    <property type="match status" value="1"/>
</dbReference>
<evidence type="ECO:0000313" key="7">
    <source>
        <dbReference type="Proteomes" id="UP000191110"/>
    </source>
</evidence>
<comment type="similarity">
    <text evidence="4">Belongs to the cyclic nucleotide phosphodiesterase class-III family.</text>
</comment>
<dbReference type="Proteomes" id="UP000191110">
    <property type="component" value="Unassembled WGS sequence"/>
</dbReference>
<dbReference type="PANTHER" id="PTHR42988">
    <property type="entry name" value="PHOSPHOHYDROLASE"/>
    <property type="match status" value="1"/>
</dbReference>
<evidence type="ECO:0000313" key="6">
    <source>
        <dbReference type="EMBL" id="OOZ38555.1"/>
    </source>
</evidence>
<proteinExistence type="inferred from homology"/>
<keyword evidence="3" id="KW-0408">Iron</keyword>
<accession>A0A1T2L0D1</accession>
<evidence type="ECO:0000256" key="4">
    <source>
        <dbReference type="ARBA" id="ARBA00025742"/>
    </source>
</evidence>
<name>A0A1T2L0D1_9GAMM</name>